<comment type="cofactor">
    <cofactor evidence="15">
        <name>Zn(2+)</name>
        <dbReference type="ChEBI" id="CHEBI:29105"/>
    </cofactor>
    <text evidence="15">Binds 2 Zn(2+) ions.</text>
</comment>
<accession>A0AAV6QRY7</accession>
<comment type="similarity">
    <text evidence="2">Belongs to the alkaline phosphatase family.</text>
</comment>
<dbReference type="Pfam" id="PF00245">
    <property type="entry name" value="Alk_phosphatase"/>
    <property type="match status" value="1"/>
</dbReference>
<evidence type="ECO:0000256" key="12">
    <source>
        <dbReference type="ARBA" id="ARBA00023180"/>
    </source>
</evidence>
<dbReference type="EMBL" id="JAGKHQ010000016">
    <property type="protein sequence ID" value="KAG7494417.1"/>
    <property type="molecule type" value="Genomic_DNA"/>
</dbReference>
<name>A0AAV6QRY7_SOLSE</name>
<evidence type="ECO:0000256" key="14">
    <source>
        <dbReference type="PIRSR" id="PIRSR601952-1"/>
    </source>
</evidence>
<protein>
    <recommendedName>
        <fullName evidence="4 16">Alkaline phosphatase</fullName>
        <ecNumber evidence="4 16">3.1.3.1</ecNumber>
    </recommendedName>
</protein>
<evidence type="ECO:0000256" key="15">
    <source>
        <dbReference type="PIRSR" id="PIRSR601952-2"/>
    </source>
</evidence>
<comment type="cofactor">
    <cofactor evidence="15">
        <name>Mg(2+)</name>
        <dbReference type="ChEBI" id="CHEBI:18420"/>
    </cofactor>
    <text evidence="15">Binds 1 Mg(2+) ion.</text>
</comment>
<feature type="binding site" evidence="15">
    <location>
        <position position="235"/>
    </location>
    <ligand>
        <name>Mg(2+)</name>
        <dbReference type="ChEBI" id="CHEBI:18420"/>
    </ligand>
</feature>
<keyword evidence="18" id="KW-1185">Reference proteome</keyword>
<dbReference type="SMART" id="SM00098">
    <property type="entry name" value="alkPPc"/>
    <property type="match status" value="1"/>
</dbReference>
<evidence type="ECO:0000256" key="16">
    <source>
        <dbReference type="RuleBase" id="RU003947"/>
    </source>
</evidence>
<comment type="caution">
    <text evidence="17">The sequence shown here is derived from an EMBL/GenBank/DDBJ whole genome shotgun (WGS) entry which is preliminary data.</text>
</comment>
<evidence type="ECO:0000256" key="6">
    <source>
        <dbReference type="ARBA" id="ARBA00022622"/>
    </source>
</evidence>
<dbReference type="GO" id="GO:0046872">
    <property type="term" value="F:metal ion binding"/>
    <property type="evidence" value="ECO:0007669"/>
    <property type="project" value="UniProtKB-KW"/>
</dbReference>
<keyword evidence="6" id="KW-0336">GPI-anchor</keyword>
<evidence type="ECO:0000256" key="4">
    <source>
        <dbReference type="ARBA" id="ARBA00012647"/>
    </source>
</evidence>
<comment type="subcellular location">
    <subcellularLocation>
        <location evidence="1">Cell membrane</location>
        <topology evidence="1">Lipid-anchor</topology>
        <topology evidence="1">GPI-anchor</topology>
    </subcellularLocation>
</comment>
<dbReference type="InterPro" id="IPR018299">
    <property type="entry name" value="Alkaline_phosphatase_AS"/>
</dbReference>
<feature type="binding site" evidence="15">
    <location>
        <position position="517"/>
    </location>
    <ligand>
        <name>Zn(2+)</name>
        <dbReference type="ChEBI" id="CHEBI:29105"/>
        <label>2</label>
    </ligand>
</feature>
<reference evidence="17 18" key="1">
    <citation type="journal article" date="2021" name="Sci. Rep.">
        <title>Chromosome anchoring in Senegalese sole (Solea senegalensis) reveals sex-associated markers and genome rearrangements in flatfish.</title>
        <authorList>
            <person name="Guerrero-Cozar I."/>
            <person name="Gomez-Garrido J."/>
            <person name="Berbel C."/>
            <person name="Martinez-Blanch J.F."/>
            <person name="Alioto T."/>
            <person name="Claros M.G."/>
            <person name="Gagnaire P.A."/>
            <person name="Manchado M."/>
        </authorList>
    </citation>
    <scope>NUCLEOTIDE SEQUENCE [LARGE SCALE GENOMIC DNA]</scope>
    <source>
        <strain evidence="17">Sse05_10M</strain>
    </source>
</reference>
<evidence type="ECO:0000256" key="9">
    <source>
        <dbReference type="ARBA" id="ARBA00022833"/>
    </source>
</evidence>
<feature type="binding site" evidence="15">
    <location>
        <position position="442"/>
    </location>
    <ligand>
        <name>Zn(2+)</name>
        <dbReference type="ChEBI" id="CHEBI:29105"/>
        <label>2</label>
    </ligand>
</feature>
<evidence type="ECO:0000256" key="5">
    <source>
        <dbReference type="ARBA" id="ARBA00022475"/>
    </source>
</evidence>
<feature type="binding site" evidence="15">
    <location>
        <position position="400"/>
    </location>
    <ligand>
        <name>Zn(2+)</name>
        <dbReference type="ChEBI" id="CHEBI:29105"/>
        <label>2</label>
    </ligand>
</feature>
<evidence type="ECO:0000256" key="13">
    <source>
        <dbReference type="ARBA" id="ARBA00023288"/>
    </source>
</evidence>
<keyword evidence="7 15" id="KW-0479">Metal-binding</keyword>
<feature type="active site" description="Phosphoserine intermediate" evidence="14">
    <location>
        <position position="174"/>
    </location>
</feature>
<keyword evidence="5" id="KW-1003">Cell membrane</keyword>
<dbReference type="PANTHER" id="PTHR11596">
    <property type="entry name" value="ALKALINE PHOSPHATASE"/>
    <property type="match status" value="1"/>
</dbReference>
<dbReference type="PANTHER" id="PTHR11596:SF90">
    <property type="entry name" value="ALKALINE PHOSPHATASE"/>
    <property type="match status" value="1"/>
</dbReference>
<dbReference type="Proteomes" id="UP000693946">
    <property type="component" value="Linkage Group LG4"/>
</dbReference>
<keyword evidence="8 16" id="KW-0378">Hydrolase</keyword>
<evidence type="ECO:0000256" key="7">
    <source>
        <dbReference type="ARBA" id="ARBA00022723"/>
    </source>
</evidence>
<dbReference type="EC" id="3.1.3.1" evidence="4 16"/>
<dbReference type="GO" id="GO:0005886">
    <property type="term" value="C:plasma membrane"/>
    <property type="evidence" value="ECO:0007669"/>
    <property type="project" value="UniProtKB-SubCell"/>
</dbReference>
<feature type="binding site" evidence="15">
    <location>
        <position position="237"/>
    </location>
    <ligand>
        <name>Mg(2+)</name>
        <dbReference type="ChEBI" id="CHEBI:18420"/>
    </ligand>
</feature>
<dbReference type="AlphaFoldDB" id="A0AAV6QRY7"/>
<evidence type="ECO:0000313" key="18">
    <source>
        <dbReference type="Proteomes" id="UP000693946"/>
    </source>
</evidence>
<proteinExistence type="inferred from homology"/>
<keyword evidence="11" id="KW-0472">Membrane</keyword>
<evidence type="ECO:0000256" key="1">
    <source>
        <dbReference type="ARBA" id="ARBA00004609"/>
    </source>
</evidence>
<dbReference type="GO" id="GO:0098552">
    <property type="term" value="C:side of membrane"/>
    <property type="evidence" value="ECO:0007669"/>
    <property type="project" value="UniProtKB-KW"/>
</dbReference>
<evidence type="ECO:0000313" key="17">
    <source>
        <dbReference type="EMBL" id="KAG7494417.1"/>
    </source>
</evidence>
<feature type="binding site" evidence="15">
    <location>
        <position position="441"/>
    </location>
    <ligand>
        <name>Zn(2+)</name>
        <dbReference type="ChEBI" id="CHEBI:29105"/>
        <label>2</label>
    </ligand>
</feature>
<feature type="binding site" evidence="15">
    <location>
        <position position="395"/>
    </location>
    <ligand>
        <name>Mg(2+)</name>
        <dbReference type="ChEBI" id="CHEBI:18420"/>
    </ligand>
</feature>
<dbReference type="InterPro" id="IPR001952">
    <property type="entry name" value="Alkaline_phosphatase"/>
</dbReference>
<evidence type="ECO:0000256" key="2">
    <source>
        <dbReference type="ARBA" id="ARBA00005984"/>
    </source>
</evidence>
<comment type="catalytic activity">
    <reaction evidence="16">
        <text>a phosphate monoester + H2O = an alcohol + phosphate</text>
        <dbReference type="Rhea" id="RHEA:15017"/>
        <dbReference type="ChEBI" id="CHEBI:15377"/>
        <dbReference type="ChEBI" id="CHEBI:30879"/>
        <dbReference type="ChEBI" id="CHEBI:43474"/>
        <dbReference type="ChEBI" id="CHEBI:67140"/>
        <dbReference type="EC" id="3.1.3.1"/>
    </reaction>
</comment>
<dbReference type="CDD" id="cd16012">
    <property type="entry name" value="ALP"/>
    <property type="match status" value="1"/>
</dbReference>
<gene>
    <name evidence="17" type="ORF">JOB18_030440</name>
</gene>
<dbReference type="PROSITE" id="PS00123">
    <property type="entry name" value="ALKALINE_PHOSPHATASE"/>
    <property type="match status" value="1"/>
</dbReference>
<keyword evidence="10 15" id="KW-0460">Magnesium</keyword>
<evidence type="ECO:0000256" key="8">
    <source>
        <dbReference type="ARBA" id="ARBA00022801"/>
    </source>
</evidence>
<keyword evidence="12" id="KW-0325">Glycoprotein</keyword>
<dbReference type="FunFam" id="3.40.720.10:FF:000008">
    <property type="entry name" value="Alkaline phosphatase"/>
    <property type="match status" value="1"/>
</dbReference>
<feature type="binding site" evidence="15">
    <location>
        <position position="404"/>
    </location>
    <ligand>
        <name>Zn(2+)</name>
        <dbReference type="ChEBI" id="CHEBI:29105"/>
        <label>2</label>
    </ligand>
</feature>
<organism evidence="17 18">
    <name type="scientific">Solea senegalensis</name>
    <name type="common">Senegalese sole</name>
    <dbReference type="NCBI Taxonomy" id="28829"/>
    <lineage>
        <taxon>Eukaryota</taxon>
        <taxon>Metazoa</taxon>
        <taxon>Chordata</taxon>
        <taxon>Craniata</taxon>
        <taxon>Vertebrata</taxon>
        <taxon>Euteleostomi</taxon>
        <taxon>Actinopterygii</taxon>
        <taxon>Neopterygii</taxon>
        <taxon>Teleostei</taxon>
        <taxon>Neoteleostei</taxon>
        <taxon>Acanthomorphata</taxon>
        <taxon>Carangaria</taxon>
        <taxon>Pleuronectiformes</taxon>
        <taxon>Pleuronectoidei</taxon>
        <taxon>Soleidae</taxon>
        <taxon>Solea</taxon>
    </lineage>
</organism>
<keyword evidence="9 15" id="KW-0862">Zinc</keyword>
<evidence type="ECO:0000256" key="10">
    <source>
        <dbReference type="ARBA" id="ARBA00022842"/>
    </source>
</evidence>
<sequence length="597" mass="66417">MSFPLLIDQYSHTVLEAVPPSSGSSHRVTFNWLAHCPWVDLAERSELLYLRSCKTTADQHLRVTMLLIICSSLFLGTLETPQFPEQEKEPKFWNDWAQRTLKQALSLQSLNFNKAKNLILFLGDGMGVPTVTAARILKGQLKGKSGEETQLEMDKFPFVSLAKTYNTNAQVADSAGTATAYLCGVKANEGTVGVSAAAVRSQCNTTQGNEVTSILRWAKEAGKSVGIVTTTRVNHATPSAAYAHSVDRDWYSDNEMPEEALQSGCKDIARQLFENIPNIDVIMGGGRKYMFPKNKSDVEYPNILKHSGTRKDGRNLIQEWIDKMTQKKGHYVWNKKQLLSLNPNNVDYLLGLFEPGDLTYDLERNIETDPSLTEMVEVAIKILKKNPNGFYLLVEGGRIDHGHHEGKAKQALYEAVEMDRAIGQAGLLTSIHDTMTIVTADHSHMFNFGGYTHRGTTIFGLAPMTSDIDQKPFTSILYGNGPGYKTINGARENVSTIDYQANNYQAQAAVPLSMETHGGEDVAVFAKGPLAHLLHGVQEQNYIPHVMAYAACIGQNKEHYLLSRDKKIKYVFTKFLGPQEQLYRFPVQGVSFELSVK</sequence>
<comment type="subunit">
    <text evidence="3">Homodimer.</text>
</comment>
<keyword evidence="13" id="KW-0449">Lipoprotein</keyword>
<dbReference type="GO" id="GO:0004035">
    <property type="term" value="F:alkaline phosphatase activity"/>
    <property type="evidence" value="ECO:0007669"/>
    <property type="project" value="UniProtKB-EC"/>
</dbReference>
<feature type="binding site" evidence="15">
    <location>
        <position position="124"/>
    </location>
    <ligand>
        <name>Zn(2+)</name>
        <dbReference type="ChEBI" id="CHEBI:29105"/>
        <label>2</label>
    </ligand>
</feature>
<feature type="binding site" evidence="15">
    <location>
        <position position="124"/>
    </location>
    <ligand>
        <name>Mg(2+)</name>
        <dbReference type="ChEBI" id="CHEBI:18420"/>
    </ligand>
</feature>
<evidence type="ECO:0000256" key="11">
    <source>
        <dbReference type="ARBA" id="ARBA00023136"/>
    </source>
</evidence>
<evidence type="ECO:0000256" key="3">
    <source>
        <dbReference type="ARBA" id="ARBA00011738"/>
    </source>
</evidence>